<evidence type="ECO:0000256" key="10">
    <source>
        <dbReference type="HAMAP-Rule" id="MF_00571"/>
    </source>
</evidence>
<accession>A0A223I0I6</accession>
<dbReference type="InterPro" id="IPR023425">
    <property type="entry name" value="GalP_uridyl_Trfase_II_CS"/>
</dbReference>
<dbReference type="UniPathway" id="UPA00214"/>
<evidence type="ECO:0000256" key="9">
    <source>
        <dbReference type="ARBA" id="ARBA00023277"/>
    </source>
</evidence>
<evidence type="ECO:0000259" key="11">
    <source>
        <dbReference type="Pfam" id="PF01087"/>
    </source>
</evidence>
<dbReference type="GO" id="GO:0008108">
    <property type="term" value="F:UDP-glucose:hexose-1-phosphate uridylyltransferase activity"/>
    <property type="evidence" value="ECO:0007669"/>
    <property type="project" value="UniProtKB-UniRule"/>
</dbReference>
<dbReference type="PROSITE" id="PS01163">
    <property type="entry name" value="GAL_P_UDP_TRANSF_II"/>
    <property type="match status" value="1"/>
</dbReference>
<dbReference type="InterPro" id="IPR005850">
    <property type="entry name" value="GalP_Utransf_C"/>
</dbReference>
<comment type="catalytic activity">
    <reaction evidence="1 10">
        <text>alpha-D-galactose 1-phosphate + UDP-alpha-D-glucose = alpha-D-glucose 1-phosphate + UDP-alpha-D-galactose</text>
        <dbReference type="Rhea" id="RHEA:13989"/>
        <dbReference type="ChEBI" id="CHEBI:58336"/>
        <dbReference type="ChEBI" id="CHEBI:58601"/>
        <dbReference type="ChEBI" id="CHEBI:58885"/>
        <dbReference type="ChEBI" id="CHEBI:66914"/>
        <dbReference type="EC" id="2.7.7.12"/>
    </reaction>
</comment>
<feature type="domain" description="Galactose-1-phosphate uridyl transferase N-terminal" evidence="11">
    <location>
        <begin position="67"/>
        <end position="244"/>
    </location>
</feature>
<evidence type="ECO:0000256" key="1">
    <source>
        <dbReference type="ARBA" id="ARBA00001107"/>
    </source>
</evidence>
<evidence type="ECO:0000259" key="12">
    <source>
        <dbReference type="Pfam" id="PF02744"/>
    </source>
</evidence>
<dbReference type="NCBIfam" id="NF003629">
    <property type="entry name" value="PRK05270.1-2"/>
    <property type="match status" value="1"/>
</dbReference>
<evidence type="ECO:0000313" key="13">
    <source>
        <dbReference type="EMBL" id="AST58242.1"/>
    </source>
</evidence>
<dbReference type="Proteomes" id="UP000214975">
    <property type="component" value="Chromosome"/>
</dbReference>
<dbReference type="NCBIfam" id="TIGR01239">
    <property type="entry name" value="galT_2"/>
    <property type="match status" value="1"/>
</dbReference>
<protein>
    <recommendedName>
        <fullName evidence="10">Galactose-1-phosphate uridylyltransferase</fullName>
        <shortName evidence="10">Gal-1-P uridylyltransferase</shortName>
        <ecNumber evidence="10">2.7.7.12</ecNumber>
    </recommendedName>
    <alternativeName>
        <fullName evidence="10">UDP-glucose--hexose-1-phosphate uridylyltransferase</fullName>
    </alternativeName>
</protein>
<dbReference type="Pfam" id="PF01087">
    <property type="entry name" value="GalP_UDP_transf"/>
    <property type="match status" value="1"/>
</dbReference>
<name>A0A223I0I6_THETR</name>
<comment type="subcellular location">
    <subcellularLocation>
        <location evidence="2 10">Cytoplasm</location>
    </subcellularLocation>
</comment>
<evidence type="ECO:0000256" key="6">
    <source>
        <dbReference type="ARBA" id="ARBA00022679"/>
    </source>
</evidence>
<dbReference type="GO" id="GO:0005737">
    <property type="term" value="C:cytoplasm"/>
    <property type="evidence" value="ECO:0007669"/>
    <property type="project" value="UniProtKB-SubCell"/>
</dbReference>
<dbReference type="PANTHER" id="PTHR39191:SF1">
    <property type="entry name" value="DUF4922 DOMAIN-CONTAINING PROTEIN"/>
    <property type="match status" value="1"/>
</dbReference>
<gene>
    <name evidence="10" type="primary">galT</name>
    <name evidence="13" type="ORF">Thert_02328</name>
</gene>
<dbReference type="Pfam" id="PF02744">
    <property type="entry name" value="GalP_UDP_tr_C"/>
    <property type="match status" value="1"/>
</dbReference>
<dbReference type="GO" id="GO:0006012">
    <property type="term" value="P:galactose metabolic process"/>
    <property type="evidence" value="ECO:0007669"/>
    <property type="project" value="UniProtKB-UniRule"/>
</dbReference>
<evidence type="ECO:0000256" key="3">
    <source>
        <dbReference type="ARBA" id="ARBA00004947"/>
    </source>
</evidence>
<dbReference type="InterPro" id="IPR000766">
    <property type="entry name" value="GalP_uridyl_Trfase_II"/>
</dbReference>
<dbReference type="InterPro" id="IPR005849">
    <property type="entry name" value="GalP_Utransf_N"/>
</dbReference>
<dbReference type="AlphaFoldDB" id="A0A223I0I6"/>
<comment type="similarity">
    <text evidence="4 10">Belongs to the galactose-1-phosphate uridylyltransferase type 2 family.</text>
</comment>
<keyword evidence="6 10" id="KW-0808">Transferase</keyword>
<keyword evidence="7 10" id="KW-0548">Nucleotidyltransferase</keyword>
<proteinExistence type="inferred from homology"/>
<sequence length="527" mass="61281">MNVKGMCEMDVTTASLKIEELLLYALKHGIIESVDYIQCRNSLLDLFKIQEPYSGTISDVDLDDPHEILNPLLDYAYEKGFFKENTITNRDLFDTRIMGLLMPRQSEVIRKFNDIKRSSGIEKATDYFYSLSKDSYYIRMDRIEKNKYWRTDTEYGSMEITINLSKPEKDPKDIAAAKALKQTDYPKCLLCLENVGFSGNLNHPARQNHRVIPVTVAGEQWYFQYSPYVYYNEHCILFYEKHVPMQISEKTFIRLLDFIDQFPHYFIGSNADLPIVGGSILSHEHFQGGRHVFPMEEAKVEERYKSEMFKDVDAGILKWPLSVIRLSSKNRDELIEASSMILREWRNYSDPSVDIIAYSTVSGEKVPHNTITPIARKNDDGMYEMDLVLRNNRTTDEYPYGIFHPHGELHHVKKENIGLIEVMGLAVLPGRLKKELDEIEMILSGDRKYDKDKISEDDLLFKHIPWIDELVDKYGVNLKKEEAEVVLKDEVGEIFLKVLLDAGVFKRDERGKMAFDKFLNSIHFKKI</sequence>
<reference evidence="13 14" key="1">
    <citation type="submission" date="2016-08" db="EMBL/GenBank/DDBJ databases">
        <title>A novel genetic cassette of butanologenic Thermoanaerobacterium thermosaccharolyticum that directly convert cellulose to butanol.</title>
        <authorList>
            <person name="Li T."/>
            <person name="He J."/>
        </authorList>
    </citation>
    <scope>NUCLEOTIDE SEQUENCE [LARGE SCALE GENOMIC DNA]</scope>
    <source>
        <strain evidence="13 14">TG57</strain>
    </source>
</reference>
<organism evidence="13 14">
    <name type="scientific">Thermoanaerobacterium thermosaccharolyticum</name>
    <name type="common">Clostridium thermosaccharolyticum</name>
    <dbReference type="NCBI Taxonomy" id="1517"/>
    <lineage>
        <taxon>Bacteria</taxon>
        <taxon>Bacillati</taxon>
        <taxon>Bacillota</taxon>
        <taxon>Clostridia</taxon>
        <taxon>Thermoanaerobacterales</taxon>
        <taxon>Thermoanaerobacteraceae</taxon>
        <taxon>Thermoanaerobacterium</taxon>
    </lineage>
</organism>
<evidence type="ECO:0000256" key="5">
    <source>
        <dbReference type="ARBA" id="ARBA00022490"/>
    </source>
</evidence>
<evidence type="ECO:0000256" key="4">
    <source>
        <dbReference type="ARBA" id="ARBA00008706"/>
    </source>
</evidence>
<keyword evidence="8 10" id="KW-0299">Galactose metabolism</keyword>
<dbReference type="PANTHER" id="PTHR39191">
    <property type="entry name" value="GALACTOSE-1-PHOSPHATE URIDYLYLTRANSFERASE"/>
    <property type="match status" value="1"/>
</dbReference>
<comment type="pathway">
    <text evidence="3 10">Carbohydrate metabolism; galactose metabolism.</text>
</comment>
<evidence type="ECO:0000256" key="7">
    <source>
        <dbReference type="ARBA" id="ARBA00022695"/>
    </source>
</evidence>
<dbReference type="PIRSF" id="PIRSF006005">
    <property type="entry name" value="GalT_BS"/>
    <property type="match status" value="1"/>
</dbReference>
<dbReference type="EMBL" id="CP016893">
    <property type="protein sequence ID" value="AST58242.1"/>
    <property type="molecule type" value="Genomic_DNA"/>
</dbReference>
<keyword evidence="9 10" id="KW-0119">Carbohydrate metabolism</keyword>
<keyword evidence="5 10" id="KW-0963">Cytoplasm</keyword>
<evidence type="ECO:0000256" key="2">
    <source>
        <dbReference type="ARBA" id="ARBA00004496"/>
    </source>
</evidence>
<evidence type="ECO:0000256" key="8">
    <source>
        <dbReference type="ARBA" id="ARBA00023144"/>
    </source>
</evidence>
<dbReference type="EC" id="2.7.7.12" evidence="10"/>
<feature type="domain" description="Galactose-1-phosphate uridyl transferase C-terminal" evidence="12">
    <location>
        <begin position="260"/>
        <end position="440"/>
    </location>
</feature>
<dbReference type="HAMAP" id="MF_00571">
    <property type="entry name" value="GalP_UDP_trans"/>
    <property type="match status" value="1"/>
</dbReference>
<evidence type="ECO:0000313" key="14">
    <source>
        <dbReference type="Proteomes" id="UP000214975"/>
    </source>
</evidence>